<dbReference type="InterPro" id="IPR011613">
    <property type="entry name" value="GH15-like"/>
</dbReference>
<dbReference type="PANTHER" id="PTHR31616:SF0">
    <property type="entry name" value="GLUCAN 1,4-ALPHA-GLUCOSIDASE"/>
    <property type="match status" value="1"/>
</dbReference>
<protein>
    <submittedName>
        <fullName evidence="3">Glycoside hydrolase</fullName>
    </submittedName>
</protein>
<dbReference type="AlphaFoldDB" id="A0A1B4LHZ8"/>
<reference evidence="3 4" key="1">
    <citation type="submission" date="2015-12" db="EMBL/GenBank/DDBJ databases">
        <title>Diversity of Burkholderia near neighbor genomes.</title>
        <authorList>
            <person name="Sahl J."/>
            <person name="Wagner D."/>
            <person name="Keim P."/>
        </authorList>
    </citation>
    <scope>NUCLEOTIDE SEQUENCE [LARGE SCALE GENOMIC DNA]</scope>
    <source>
        <strain evidence="3 4">MSMB0783</strain>
    </source>
</reference>
<feature type="domain" description="Trehalase-like N-terminal" evidence="2">
    <location>
        <begin position="2"/>
        <end position="149"/>
    </location>
</feature>
<sequence length="599" mass="66489">MSAVRIEDYALIGDGRSAALVARDGSIDWLCWPDFDSPPCFAALVGTPANGRLRIAPYEPPASVTRRYLPGTAILETTFDTSTGCVRVLDWMSWAARDPCLIRSVRGERGTVTLDVDLGVRFDYGRALPWCQRVGRRWRMMTGGDAMWVDSDVRLDVRADRLVGTQRIAAGERAQLCISYARSYDRPPAVPDAYASLGDTHAFWRDWSACNAAQGPYRDAIERALITVKLLSSVRTGGIVAAPTSSLPERLGGARNWDYRFCWLRDASFTLRAFARCGYRAEAARWRDWLVRAIADHPAQLRVLYGADGSRRADEWQAAHLAGYEGAQPVRFGNAAAGQLQLDVYGEVLGALYHARRHGLPPDDDAWLLERRLLEHLATIWREPDEGIWEVRSGRHRFTSSKVMVWAAIESASNSACAFGHRAPLDAWRRWADEVRADVLAHGYHARLGRFVDRYDGDGLDASLLLIPLTGMLDASDPRVAATVAAIERELLVDGLPLRYRSSHFADGCEGDEGAFVAAGFWLAQVYGMQRRDADARALFERLLALRNDVGLLAEEYDVDARRMCGNFPFTLAHVGLVNAALALQRDEGDDGSGSCDRR</sequence>
<dbReference type="Pfam" id="PF19291">
    <property type="entry name" value="TREH_N"/>
    <property type="match status" value="1"/>
</dbReference>
<accession>A0A1B4LHZ8</accession>
<organism evidence="3 4">
    <name type="scientific">Burkholderia ubonensis</name>
    <dbReference type="NCBI Taxonomy" id="101571"/>
    <lineage>
        <taxon>Bacteria</taxon>
        <taxon>Pseudomonadati</taxon>
        <taxon>Pseudomonadota</taxon>
        <taxon>Betaproteobacteria</taxon>
        <taxon>Burkholderiales</taxon>
        <taxon>Burkholderiaceae</taxon>
        <taxon>Burkholderia</taxon>
        <taxon>Burkholderia cepacia complex</taxon>
    </lineage>
</organism>
<dbReference type="InterPro" id="IPR045582">
    <property type="entry name" value="Trehalase-like_N"/>
</dbReference>
<proteinExistence type="predicted"/>
<feature type="domain" description="GH15-like" evidence="1">
    <location>
        <begin position="215"/>
        <end position="581"/>
    </location>
</feature>
<name>A0A1B4LHZ8_9BURK</name>
<gene>
    <name evidence="3" type="ORF">WJ35_17240</name>
</gene>
<dbReference type="PANTHER" id="PTHR31616">
    <property type="entry name" value="TREHALASE"/>
    <property type="match status" value="1"/>
</dbReference>
<dbReference type="Proteomes" id="UP000243680">
    <property type="component" value="Chromosome 3"/>
</dbReference>
<dbReference type="GO" id="GO:0004553">
    <property type="term" value="F:hydrolase activity, hydrolyzing O-glycosyl compounds"/>
    <property type="evidence" value="ECO:0007669"/>
    <property type="project" value="UniProtKB-ARBA"/>
</dbReference>
<dbReference type="InterPro" id="IPR012341">
    <property type="entry name" value="6hp_glycosidase-like_sf"/>
</dbReference>
<dbReference type="SUPFAM" id="SSF48208">
    <property type="entry name" value="Six-hairpin glycosidases"/>
    <property type="match status" value="1"/>
</dbReference>
<keyword evidence="3" id="KW-0378">Hydrolase</keyword>
<evidence type="ECO:0000313" key="4">
    <source>
        <dbReference type="Proteomes" id="UP000243680"/>
    </source>
</evidence>
<dbReference type="Pfam" id="PF00723">
    <property type="entry name" value="Glyco_hydro_15"/>
    <property type="match status" value="1"/>
</dbReference>
<dbReference type="Gene3D" id="1.50.10.10">
    <property type="match status" value="1"/>
</dbReference>
<dbReference type="EMBL" id="CP013421">
    <property type="protein sequence ID" value="AOJ76809.1"/>
    <property type="molecule type" value="Genomic_DNA"/>
</dbReference>
<evidence type="ECO:0000313" key="3">
    <source>
        <dbReference type="EMBL" id="AOJ76809.1"/>
    </source>
</evidence>
<dbReference type="RefSeq" id="WP_069239575.1">
    <property type="nucleotide sequence ID" value="NZ_CP013421.1"/>
</dbReference>
<evidence type="ECO:0000259" key="1">
    <source>
        <dbReference type="Pfam" id="PF00723"/>
    </source>
</evidence>
<dbReference type="GO" id="GO:0005975">
    <property type="term" value="P:carbohydrate metabolic process"/>
    <property type="evidence" value="ECO:0007669"/>
    <property type="project" value="InterPro"/>
</dbReference>
<evidence type="ECO:0000259" key="2">
    <source>
        <dbReference type="Pfam" id="PF19291"/>
    </source>
</evidence>
<dbReference type="InterPro" id="IPR008928">
    <property type="entry name" value="6-hairpin_glycosidase_sf"/>
</dbReference>